<evidence type="ECO:0000256" key="2">
    <source>
        <dbReference type="ARBA" id="ARBA00022679"/>
    </source>
</evidence>
<name>A0A0G2YEV8_9PICO</name>
<dbReference type="Pfam" id="PF00680">
    <property type="entry name" value="RdRP_1"/>
    <property type="match status" value="1"/>
</dbReference>
<dbReference type="SUPFAM" id="SSF56672">
    <property type="entry name" value="DNA/RNA polymerases"/>
    <property type="match status" value="1"/>
</dbReference>
<keyword evidence="4" id="KW-0547">Nucleotide-binding</keyword>
<keyword evidence="3" id="KW-0548">Nucleotidyltransferase</keyword>
<keyword evidence="1" id="KW-0696">RNA-directed RNA polymerase</keyword>
<keyword evidence="5" id="KW-0378">Hydrolase</keyword>
<organism evidence="8">
    <name type="scientific">Picornavirus fur seal/AAUST37/BR/2012</name>
    <dbReference type="NCBI Taxonomy" id="1659817"/>
    <lineage>
        <taxon>Viruses</taxon>
        <taxon>Riboviria</taxon>
        <taxon>Orthornavirae</taxon>
        <taxon>Pisuviricota</taxon>
        <taxon>Pisoniviricetes</taxon>
        <taxon>Picornavirales</taxon>
        <taxon>Picornaviridae</taxon>
    </lineage>
</organism>
<dbReference type="GO" id="GO:0003968">
    <property type="term" value="F:RNA-directed RNA polymerase activity"/>
    <property type="evidence" value="ECO:0007669"/>
    <property type="project" value="UniProtKB-KW"/>
</dbReference>
<evidence type="ECO:0000256" key="3">
    <source>
        <dbReference type="ARBA" id="ARBA00022695"/>
    </source>
</evidence>
<evidence type="ECO:0000256" key="6">
    <source>
        <dbReference type="ARBA" id="ARBA00022953"/>
    </source>
</evidence>
<dbReference type="Gene3D" id="1.20.960.20">
    <property type="match status" value="1"/>
</dbReference>
<evidence type="ECO:0000256" key="1">
    <source>
        <dbReference type="ARBA" id="ARBA00022484"/>
    </source>
</evidence>
<dbReference type="GO" id="GO:0006351">
    <property type="term" value="P:DNA-templated transcription"/>
    <property type="evidence" value="ECO:0007669"/>
    <property type="project" value="InterPro"/>
</dbReference>
<feature type="non-terminal residue" evidence="8">
    <location>
        <position position="1"/>
    </location>
</feature>
<proteinExistence type="predicted"/>
<dbReference type="GO" id="GO:0000166">
    <property type="term" value="F:nucleotide binding"/>
    <property type="evidence" value="ECO:0007669"/>
    <property type="project" value="UniProtKB-KW"/>
</dbReference>
<reference evidence="8" key="1">
    <citation type="journal article" date="2016" name="PLoS ONE">
        <title>Metagenomic Survey of Viral Diversity Obtained from Feces of Subantarctic and South American Fur Seals.</title>
        <authorList>
            <person name="Kluge M."/>
            <person name="Campos F.S."/>
            <person name="Tavares M."/>
            <person name="de Amorim D.B."/>
            <person name="Valdez F.P."/>
            <person name="Giongo A."/>
            <person name="Roehe P.M."/>
            <person name="Franco A.C."/>
        </authorList>
    </citation>
    <scope>NUCLEOTIDE SEQUENCE</scope>
    <source>
        <strain evidence="8">Fur seal/AAUST37/BR/2012</strain>
    </source>
</reference>
<evidence type="ECO:0000259" key="7">
    <source>
        <dbReference type="Pfam" id="PF00680"/>
    </source>
</evidence>
<dbReference type="InterPro" id="IPR001205">
    <property type="entry name" value="RNA-dir_pol_C"/>
</dbReference>
<accession>A0A0G2YEV8</accession>
<evidence type="ECO:0000313" key="8">
    <source>
        <dbReference type="EMBL" id="AKI82142.1"/>
    </source>
</evidence>
<feature type="domain" description="RNA-directed RNA polymerase C-terminal" evidence="7">
    <location>
        <begin position="2"/>
        <end position="89"/>
    </location>
</feature>
<feature type="non-terminal residue" evidence="8">
    <location>
        <position position="95"/>
    </location>
</feature>
<keyword evidence="6" id="KW-0693">Viral RNA replication</keyword>
<dbReference type="EMBL" id="KR106202">
    <property type="protein sequence ID" value="AKI82142.1"/>
    <property type="molecule type" value="Genomic_RNA"/>
</dbReference>
<protein>
    <submittedName>
        <fullName evidence="8">Polyprotein</fullName>
    </submittedName>
</protein>
<evidence type="ECO:0000256" key="4">
    <source>
        <dbReference type="ARBA" id="ARBA00022741"/>
    </source>
</evidence>
<dbReference type="GO" id="GO:0003723">
    <property type="term" value="F:RNA binding"/>
    <property type="evidence" value="ECO:0007669"/>
    <property type="project" value="InterPro"/>
</dbReference>
<sequence length="95" mass="10796">SLGLEVTDGHKNPVPALVAVRDVVFLKRNPILDRNGIVHPAIDRKTIFGLMTWRRENASLYDNLDTAMWFAYHYGPDVFAALRNELMEYVIAQAP</sequence>
<evidence type="ECO:0000256" key="5">
    <source>
        <dbReference type="ARBA" id="ARBA00022801"/>
    </source>
</evidence>
<dbReference type="InterPro" id="IPR043502">
    <property type="entry name" value="DNA/RNA_pol_sf"/>
</dbReference>
<keyword evidence="2" id="KW-0808">Transferase</keyword>
<dbReference type="GO" id="GO:0016787">
    <property type="term" value="F:hydrolase activity"/>
    <property type="evidence" value="ECO:0007669"/>
    <property type="project" value="UniProtKB-KW"/>
</dbReference>